<protein>
    <submittedName>
        <fullName evidence="2">Glycosyltransferase</fullName>
        <ecNumber evidence="2">2.4.-.-</ecNumber>
    </submittedName>
</protein>
<dbReference type="EC" id="2.4.-.-" evidence="2"/>
<dbReference type="EMBL" id="JAXIVS010000012">
    <property type="protein sequence ID" value="MDY7230854.1"/>
    <property type="molecule type" value="Genomic_DNA"/>
</dbReference>
<keyword evidence="2" id="KW-0808">Transferase</keyword>
<dbReference type="Proteomes" id="UP001291309">
    <property type="component" value="Unassembled WGS sequence"/>
</dbReference>
<feature type="domain" description="Glycosyltransferase subfamily 4-like N-terminal" evidence="1">
    <location>
        <begin position="44"/>
        <end position="203"/>
    </location>
</feature>
<reference evidence="2 3" key="1">
    <citation type="submission" date="2023-12" db="EMBL/GenBank/DDBJ databases">
        <title>the genome sequence of Hyalangium sp. s54d21.</title>
        <authorList>
            <person name="Zhang X."/>
        </authorList>
    </citation>
    <scope>NUCLEOTIDE SEQUENCE [LARGE SCALE GENOMIC DNA]</scope>
    <source>
        <strain evidence="3">s54d21</strain>
    </source>
</reference>
<dbReference type="SUPFAM" id="SSF53756">
    <property type="entry name" value="UDP-Glycosyltransferase/glycogen phosphorylase"/>
    <property type="match status" value="1"/>
</dbReference>
<comment type="caution">
    <text evidence="2">The sequence shown here is derived from an EMBL/GenBank/DDBJ whole genome shotgun (WGS) entry which is preliminary data.</text>
</comment>
<sequence length="401" mass="44199">MRWPSENSPRPTGFHLLTQSRELALPLPARPLRITHFAQGLWASGVGDQMVALLRGLPRHHRQLLAVLENEGPLRETVERLGVMPLEFRQHRAQRVKGEPAADTFEAWLRATRVDVLHVHDTPSALVAMPAALRVGCVVVMDRMSPVPGPDQDRTRRAALRWLTRHARHVVADTEATRHQLVAEEGMPDHRISVIPAGFDLERFELAARAGLQRPLPPVLAAPVLVHVGGMVDPSSREEDLLHALVQVRQRFPAVQAFFVGEGPRRPMLEQQARELGLSSGVHFLGYRVDVPAVLARARVAVRCGTTTGRSLALLEAMATGLPVVATAVGGFPELLAQGERGWLVPPKSPEALAEALVQALEDPKQAALRGARARSFVARELNVTRMISDHETLYQRLLPH</sequence>
<name>A0ABU5HBK9_9BACT</name>
<dbReference type="PANTHER" id="PTHR12526:SF630">
    <property type="entry name" value="GLYCOSYLTRANSFERASE"/>
    <property type="match status" value="1"/>
</dbReference>
<keyword evidence="2" id="KW-0328">Glycosyltransferase</keyword>
<accession>A0ABU5HBK9</accession>
<keyword evidence="3" id="KW-1185">Reference proteome</keyword>
<dbReference type="PANTHER" id="PTHR12526">
    <property type="entry name" value="GLYCOSYLTRANSFERASE"/>
    <property type="match status" value="1"/>
</dbReference>
<dbReference type="Gene3D" id="3.40.50.2000">
    <property type="entry name" value="Glycogen Phosphorylase B"/>
    <property type="match status" value="2"/>
</dbReference>
<evidence type="ECO:0000313" key="2">
    <source>
        <dbReference type="EMBL" id="MDY7230854.1"/>
    </source>
</evidence>
<evidence type="ECO:0000259" key="1">
    <source>
        <dbReference type="Pfam" id="PF13439"/>
    </source>
</evidence>
<dbReference type="RefSeq" id="WP_321549567.1">
    <property type="nucleotide sequence ID" value="NZ_JAXIVS010000012.1"/>
</dbReference>
<dbReference type="InterPro" id="IPR028098">
    <property type="entry name" value="Glyco_trans_4-like_N"/>
</dbReference>
<dbReference type="Pfam" id="PF13439">
    <property type="entry name" value="Glyco_transf_4"/>
    <property type="match status" value="1"/>
</dbReference>
<dbReference type="Pfam" id="PF13692">
    <property type="entry name" value="Glyco_trans_1_4"/>
    <property type="match status" value="1"/>
</dbReference>
<evidence type="ECO:0000313" key="3">
    <source>
        <dbReference type="Proteomes" id="UP001291309"/>
    </source>
</evidence>
<organism evidence="2 3">
    <name type="scientific">Hyalangium rubrum</name>
    <dbReference type="NCBI Taxonomy" id="3103134"/>
    <lineage>
        <taxon>Bacteria</taxon>
        <taxon>Pseudomonadati</taxon>
        <taxon>Myxococcota</taxon>
        <taxon>Myxococcia</taxon>
        <taxon>Myxococcales</taxon>
        <taxon>Cystobacterineae</taxon>
        <taxon>Archangiaceae</taxon>
        <taxon>Hyalangium</taxon>
    </lineage>
</organism>
<gene>
    <name evidence="2" type="ORF">SYV04_30950</name>
</gene>
<dbReference type="GO" id="GO:0016757">
    <property type="term" value="F:glycosyltransferase activity"/>
    <property type="evidence" value="ECO:0007669"/>
    <property type="project" value="UniProtKB-KW"/>
</dbReference>
<proteinExistence type="predicted"/>